<reference evidence="2 3" key="1">
    <citation type="journal article" date="2008" name="Nature">
        <title>The genome of Laccaria bicolor provides insights into mycorrhizal symbiosis.</title>
        <authorList>
            <person name="Martin F."/>
            <person name="Aerts A."/>
            <person name="Ahren D."/>
            <person name="Brun A."/>
            <person name="Danchin E.G.J."/>
            <person name="Duchaussoy F."/>
            <person name="Gibon J."/>
            <person name="Kohler A."/>
            <person name="Lindquist E."/>
            <person name="Pereda V."/>
            <person name="Salamov A."/>
            <person name="Shapiro H.J."/>
            <person name="Wuyts J."/>
            <person name="Blaudez D."/>
            <person name="Buee M."/>
            <person name="Brokstein P."/>
            <person name="Canbaeck B."/>
            <person name="Cohen D."/>
            <person name="Courty P.E."/>
            <person name="Coutinho P.M."/>
            <person name="Delaruelle C."/>
            <person name="Detter J.C."/>
            <person name="Deveau A."/>
            <person name="DiFazio S."/>
            <person name="Duplessis S."/>
            <person name="Fraissinet-Tachet L."/>
            <person name="Lucic E."/>
            <person name="Frey-Klett P."/>
            <person name="Fourrey C."/>
            <person name="Feussner I."/>
            <person name="Gay G."/>
            <person name="Grimwood J."/>
            <person name="Hoegger P.J."/>
            <person name="Jain P."/>
            <person name="Kilaru S."/>
            <person name="Labbe J."/>
            <person name="Lin Y.C."/>
            <person name="Legue V."/>
            <person name="Le Tacon F."/>
            <person name="Marmeisse R."/>
            <person name="Melayah D."/>
            <person name="Montanini B."/>
            <person name="Muratet M."/>
            <person name="Nehls U."/>
            <person name="Niculita-Hirzel H."/>
            <person name="Oudot-Le Secq M.P."/>
            <person name="Peter M."/>
            <person name="Quesneville H."/>
            <person name="Rajashekar B."/>
            <person name="Reich M."/>
            <person name="Rouhier N."/>
            <person name="Schmutz J."/>
            <person name="Yin T."/>
            <person name="Chalot M."/>
            <person name="Henrissat B."/>
            <person name="Kuees U."/>
            <person name="Lucas S."/>
            <person name="Van de Peer Y."/>
            <person name="Podila G.K."/>
            <person name="Polle A."/>
            <person name="Pukkila P.J."/>
            <person name="Richardson P.M."/>
            <person name="Rouze P."/>
            <person name="Sanders I.R."/>
            <person name="Stajich J.E."/>
            <person name="Tunlid A."/>
            <person name="Tuskan G."/>
            <person name="Grigoriev I.V."/>
        </authorList>
    </citation>
    <scope>NUCLEOTIDE SEQUENCE [LARGE SCALE GENOMIC DNA]</scope>
    <source>
        <strain evidence="3">S238N-H82 / ATCC MYA-4686</strain>
    </source>
</reference>
<dbReference type="AlphaFoldDB" id="B0DYZ3"/>
<gene>
    <name evidence="2" type="ORF">LACBIDRAFT_314667</name>
</gene>
<sequence>MAANEIQHWGATLFDFYYVRRMPDFGGLQTTSTGSKLATWMKANGEDYAKDELELAEEEEDPQEIFPCDIVKLVETTENRERTGISEMLRGSDRGGKGKEKEFFRHEPFDATFTSLPILQQRLPLHLLPTTLHVHDPFRLLQVQRGSNGEHSQAAQSWSSQPDIVHTYRHTVSSAGKENMEKEKKKLISDREFEEVLQKGAKPEGHSSKLPPYGFYIQGDADPTPGPTEPWVYVMHEPPPLLSTPAEAHLYFSPSHMAGKGNHSFAYHAEWDIPRDILVPDVLCEQCVIDEAQKIIAAEDAEGTDSKWTTKRGEVVLKEYVRPEFVTTMHEEPDIYVLRERIELNKLVYEGPVRIVRTTVGYQNPARGGYCVHLSEHARFKHPLRATVRVTAKLSMQGDAHLSREARNYQAFPDHFFQHWNGYNVVPPLHEPVPVGALVPQYYGHYVPVEDIPVRKEKRETGVDEVVQSDAGDVDDDASMESEPVTDESEGESEDEENSVYRSPIILMENCGSPININALNIDDKHECASLFYRFHHAGWVHNSVAPRNVLFQPGPLTEFPVFRTINQMASNPRGRVFSFRLIDFGRSELFKNPMVRASEEAIVGTTIGVLGLGGYYHP</sequence>
<evidence type="ECO:0000313" key="2">
    <source>
        <dbReference type="EMBL" id="EDR00143.1"/>
    </source>
</evidence>
<dbReference type="OrthoDB" id="5327923at2759"/>
<dbReference type="HOGENOM" id="CLU_013665_0_0_1"/>
<evidence type="ECO:0000256" key="1">
    <source>
        <dbReference type="SAM" id="MobiDB-lite"/>
    </source>
</evidence>
<accession>B0DYZ3</accession>
<dbReference type="InParanoid" id="B0DYZ3"/>
<feature type="region of interest" description="Disordered" evidence="1">
    <location>
        <begin position="457"/>
        <end position="499"/>
    </location>
</feature>
<keyword evidence="3" id="KW-1185">Reference proteome</keyword>
<evidence type="ECO:0000313" key="3">
    <source>
        <dbReference type="Proteomes" id="UP000001194"/>
    </source>
</evidence>
<dbReference type="RefSeq" id="XP_001889200.1">
    <property type="nucleotide sequence ID" value="XM_001889165.1"/>
</dbReference>
<dbReference type="KEGG" id="lbc:LACBIDRAFT_314667"/>
<proteinExistence type="predicted"/>
<dbReference type="Proteomes" id="UP000001194">
    <property type="component" value="Unassembled WGS sequence"/>
</dbReference>
<dbReference type="GeneID" id="6084809"/>
<dbReference type="EMBL" id="DS547153">
    <property type="protein sequence ID" value="EDR00143.1"/>
    <property type="molecule type" value="Genomic_DNA"/>
</dbReference>
<name>B0DYZ3_LACBS</name>
<feature type="compositionally biased region" description="Acidic residues" evidence="1">
    <location>
        <begin position="472"/>
        <end position="498"/>
    </location>
</feature>
<organism evidence="3">
    <name type="scientific">Laccaria bicolor (strain S238N-H82 / ATCC MYA-4686)</name>
    <name type="common">Bicoloured deceiver</name>
    <name type="synonym">Laccaria laccata var. bicolor</name>
    <dbReference type="NCBI Taxonomy" id="486041"/>
    <lineage>
        <taxon>Eukaryota</taxon>
        <taxon>Fungi</taxon>
        <taxon>Dikarya</taxon>
        <taxon>Basidiomycota</taxon>
        <taxon>Agaricomycotina</taxon>
        <taxon>Agaricomycetes</taxon>
        <taxon>Agaricomycetidae</taxon>
        <taxon>Agaricales</taxon>
        <taxon>Agaricineae</taxon>
        <taxon>Hydnangiaceae</taxon>
        <taxon>Laccaria</taxon>
    </lineage>
</organism>
<protein>
    <submittedName>
        <fullName evidence="2">Predicted protein</fullName>
    </submittedName>
</protein>